<feature type="compositionally biased region" description="Basic and acidic residues" evidence="1">
    <location>
        <begin position="220"/>
        <end position="229"/>
    </location>
</feature>
<protein>
    <recommendedName>
        <fullName evidence="5">Lipoprotein SmpA/OmlA domain-containing protein</fullName>
    </recommendedName>
</protein>
<feature type="signal peptide" evidence="2">
    <location>
        <begin position="1"/>
        <end position="18"/>
    </location>
</feature>
<dbReference type="Proteomes" id="UP001179121">
    <property type="component" value="Chromosome"/>
</dbReference>
<evidence type="ECO:0000313" key="4">
    <source>
        <dbReference type="Proteomes" id="UP001179121"/>
    </source>
</evidence>
<dbReference type="AlphaFoldDB" id="A0AA86N187"/>
<proteinExistence type="predicted"/>
<keyword evidence="2" id="KW-0732">Signal</keyword>
<dbReference type="KEGG" id="nti:DNFV4_03292"/>
<accession>A0AA86N187</accession>
<feature type="chain" id="PRO_5041689833" description="Lipoprotein SmpA/OmlA domain-containing protein" evidence="2">
    <location>
        <begin position="19"/>
        <end position="236"/>
    </location>
</feature>
<dbReference type="RefSeq" id="WP_289269574.1">
    <property type="nucleotide sequence ID" value="NZ_OX365700.1"/>
</dbReference>
<reference evidence="3" key="1">
    <citation type="submission" date="2022-10" db="EMBL/GenBank/DDBJ databases">
        <authorList>
            <person name="Koch H."/>
        </authorList>
    </citation>
    <scope>NUCLEOTIDE SEQUENCE</scope>
    <source>
        <strain evidence="3">DNF</strain>
    </source>
</reference>
<evidence type="ECO:0008006" key="5">
    <source>
        <dbReference type="Google" id="ProtNLM"/>
    </source>
</evidence>
<name>A0AA86N187_9BACT</name>
<evidence type="ECO:0000313" key="3">
    <source>
        <dbReference type="EMBL" id="CAI4032862.1"/>
    </source>
</evidence>
<gene>
    <name evidence="3" type="ORF">DNFV4_03292</name>
</gene>
<evidence type="ECO:0000256" key="1">
    <source>
        <dbReference type="SAM" id="MobiDB-lite"/>
    </source>
</evidence>
<organism evidence="3 4">
    <name type="scientific">Nitrospira tepida</name>
    <dbReference type="NCBI Taxonomy" id="2973512"/>
    <lineage>
        <taxon>Bacteria</taxon>
        <taxon>Pseudomonadati</taxon>
        <taxon>Nitrospirota</taxon>
        <taxon>Nitrospiria</taxon>
        <taxon>Nitrospirales</taxon>
        <taxon>Nitrospiraceae</taxon>
        <taxon>Nitrospira</taxon>
    </lineage>
</organism>
<evidence type="ECO:0000256" key="2">
    <source>
        <dbReference type="SAM" id="SignalP"/>
    </source>
</evidence>
<sequence length="236" mass="25967">MPAAVFAIILLLSLPQIAPEIARADSSLLRPFWTEQAMFRFGDEVYFVGVASCARTAEEARSRAFDAGMKELNAYAQGRDTSRLLIETAMVYEEPDAPGCPKGTTSAWRLLRVNQTKVAALPKRATIPERSRKAPTSEQEESKPSETAPITPPPPSPPIQDLSPYAGMSRDEIAQRFGKPKTIKKRGQEEIWTYSDTGLTITFSPDETLISWTVTGKPNAEQRPRRSEPTEAAGTA</sequence>
<dbReference type="EMBL" id="OX365700">
    <property type="protein sequence ID" value="CAI4032862.1"/>
    <property type="molecule type" value="Genomic_DNA"/>
</dbReference>
<feature type="region of interest" description="Disordered" evidence="1">
    <location>
        <begin position="121"/>
        <end position="165"/>
    </location>
</feature>
<keyword evidence="4" id="KW-1185">Reference proteome</keyword>
<feature type="region of interest" description="Disordered" evidence="1">
    <location>
        <begin position="215"/>
        <end position="236"/>
    </location>
</feature>